<dbReference type="EMBL" id="CP073078">
    <property type="protein sequence ID" value="QUD89171.1"/>
    <property type="molecule type" value="Genomic_DNA"/>
</dbReference>
<dbReference type="InterPro" id="IPR006597">
    <property type="entry name" value="Sel1-like"/>
</dbReference>
<dbReference type="AlphaFoldDB" id="A0A975G370"/>
<feature type="chain" id="PRO_5036894542" evidence="1">
    <location>
        <begin position="21"/>
        <end position="391"/>
    </location>
</feature>
<dbReference type="RefSeq" id="WP_211939222.1">
    <property type="nucleotide sequence ID" value="NZ_CP073078.1"/>
</dbReference>
<evidence type="ECO:0000313" key="2">
    <source>
        <dbReference type="EMBL" id="QUD89171.1"/>
    </source>
</evidence>
<evidence type="ECO:0000256" key="1">
    <source>
        <dbReference type="SAM" id="SignalP"/>
    </source>
</evidence>
<dbReference type="InterPro" id="IPR011990">
    <property type="entry name" value="TPR-like_helical_dom_sf"/>
</dbReference>
<dbReference type="Gene3D" id="1.25.40.10">
    <property type="entry name" value="Tetratricopeptide repeat domain"/>
    <property type="match status" value="2"/>
</dbReference>
<sequence length="391" mass="42314">MRFNPSVIVLGCLLALPALGTAVGGPLEDGKAAFEHGDYATAIKLLLPLARSGDASAQYDVGTLYINGLGVPQNLVEGQKWLHRAADQGLAEAQSNIGSLYDRGLGVNPDPVAAASWYRKAADQGYDEAQFNLAVFYRDGRGVSQDYSLAAEWWQKAADKGYADAQYALSLAYDQGQGVSKDHAKAIAWLRKSAEGGSRYGQTALADLYQRKGVDGPPDIAAAIGWYRKAADQGYAPAQLSLAQLYDNGEGVARDWGVAFDLYQKAACQEDPVAQFHMSVMYYSGWGVSRSLPGAWVWMDRAISRFPESDATNRTAATTNRDLIASQMNPSEAAVAQNLKRTFDFACPHIRFVRLRSKMPPLVTTAEPGQLKDGAWVVEMPAVPPAQRSTP</sequence>
<protein>
    <submittedName>
        <fullName evidence="2">Sel1 repeat family protein</fullName>
    </submittedName>
</protein>
<dbReference type="Pfam" id="PF08238">
    <property type="entry name" value="Sel1"/>
    <property type="match status" value="7"/>
</dbReference>
<feature type="signal peptide" evidence="1">
    <location>
        <begin position="1"/>
        <end position="20"/>
    </location>
</feature>
<proteinExistence type="predicted"/>
<evidence type="ECO:0000313" key="3">
    <source>
        <dbReference type="Proteomes" id="UP000676409"/>
    </source>
</evidence>
<dbReference type="PANTHER" id="PTHR43628">
    <property type="entry name" value="ACTIVATOR OF C KINASE PROTEIN 1-RELATED"/>
    <property type="match status" value="1"/>
</dbReference>
<name>A0A975G370_9CAUL</name>
<keyword evidence="1" id="KW-0732">Signal</keyword>
<gene>
    <name evidence="2" type="ORF">KCG34_04610</name>
</gene>
<organism evidence="2 3">
    <name type="scientific">Phenylobacterium montanum</name>
    <dbReference type="NCBI Taxonomy" id="2823693"/>
    <lineage>
        <taxon>Bacteria</taxon>
        <taxon>Pseudomonadati</taxon>
        <taxon>Pseudomonadota</taxon>
        <taxon>Alphaproteobacteria</taxon>
        <taxon>Caulobacterales</taxon>
        <taxon>Caulobacteraceae</taxon>
        <taxon>Phenylobacterium</taxon>
    </lineage>
</organism>
<dbReference type="SUPFAM" id="SSF81901">
    <property type="entry name" value="HCP-like"/>
    <property type="match status" value="2"/>
</dbReference>
<keyword evidence="3" id="KW-1185">Reference proteome</keyword>
<accession>A0A975G370</accession>
<dbReference type="SMART" id="SM00671">
    <property type="entry name" value="SEL1"/>
    <property type="match status" value="7"/>
</dbReference>
<dbReference type="Proteomes" id="UP000676409">
    <property type="component" value="Chromosome"/>
</dbReference>
<reference evidence="2" key="1">
    <citation type="submission" date="2021-04" db="EMBL/GenBank/DDBJ databases">
        <title>The complete genome sequence of Caulobacter sp. S6.</title>
        <authorList>
            <person name="Tang Y."/>
            <person name="Ouyang W."/>
            <person name="Liu Q."/>
            <person name="Huang B."/>
            <person name="Guo Z."/>
            <person name="Lei P."/>
        </authorList>
    </citation>
    <scope>NUCLEOTIDE SEQUENCE</scope>
    <source>
        <strain evidence="2">S6</strain>
    </source>
</reference>
<dbReference type="InterPro" id="IPR052945">
    <property type="entry name" value="Mitotic_Regulator"/>
</dbReference>
<dbReference type="PANTHER" id="PTHR43628:SF1">
    <property type="entry name" value="CHITIN SYNTHASE REGULATORY FACTOR 2-RELATED"/>
    <property type="match status" value="1"/>
</dbReference>
<dbReference type="KEGG" id="caul:KCG34_04610"/>